<organism evidence="2 3">
    <name type="scientific">Symbiodinium microadriaticum</name>
    <name type="common">Dinoflagellate</name>
    <name type="synonym">Zooxanthella microadriatica</name>
    <dbReference type="NCBI Taxonomy" id="2951"/>
    <lineage>
        <taxon>Eukaryota</taxon>
        <taxon>Sar</taxon>
        <taxon>Alveolata</taxon>
        <taxon>Dinophyceae</taxon>
        <taxon>Suessiales</taxon>
        <taxon>Symbiodiniaceae</taxon>
        <taxon>Symbiodinium</taxon>
    </lineage>
</organism>
<dbReference type="Proteomes" id="UP000186817">
    <property type="component" value="Unassembled WGS sequence"/>
</dbReference>
<keyword evidence="3" id="KW-1185">Reference proteome</keyword>
<evidence type="ECO:0000313" key="3">
    <source>
        <dbReference type="Proteomes" id="UP000186817"/>
    </source>
</evidence>
<sequence length="1104" mass="123404">MQKAGDGRRSRLWRLAPSLLVLAAHWGAHLRSAERQKLPARRLLFAFQSLCAAPRKSFAEAAPVSWCVSRILHSFGSNPSPDSLSAPRDRLPLSLRRPPDEAQLAPRLSGMLAVHVCSVATGQELCTISAGRDWTVHELNVKVATQLGTKLHSQTFLQGPRVLESTESLKDFLETEDAKALELQLLRKSWVVTVDYEDEAVDIEAYPECTLQAFGVLVADRLQLPAATRPAFFIQKRELDWDSEAESSLADLGIQPGVTLQVPFASSLNLMCKGRPALQSRRSEFLESNAALCLIDQCQEDVLLPHHEFCEDLAQWSIGQSVESLHPGTGEFLCDSLAKLPQLFTQNECRKIVRFSEKLAMAPMDVACFRGTCRYQRVVVRDETLARKLWERAEPYVHEALEGQSLRPLGFGCAQGDWELEGLNDCFRVNSYGPGGFLKPHRDAPFAQHSNLRSLCTLLIPLDSVGRTRFFHPVKPLDFRGMTLNEELEARGGLAAGFEALDVRLSAGRGLLFGQSLLHEGIPAEGLERKILLRTDVLVRRRLPIPTVLLTDAERKDHAAALQWFREAQHRDLKEEPSNDLYERALSYRYFHPRADAEASLEAHRSTCAESRLWEDPGLPSNSLLEEHKEFTLPDLVFRKGPVAAFRLSKTSTHAESGLPSRPTTAKHLRASAMYALHLLGHHAYGPKQGAIYTVDFDPKNQQVAAVPLPDLLQAAFDARPCFGAVYNVAARHGTPELDLEAAVDRTHMALQHGCPHVGQDLLAGFKSEAYVGDDSTPDANLREASDDFQEEEYQLEDFNKKVLKKYKEAFSGHIRAAELEELPKHMLDWQNYLSNLLAKQAGVPGLDLIATAAGVSYISMDYNGDYEPRDENIRVESRPMNHLVFDFNKHQLDVRAFVEMPPPRMFYDPEALWLELLEQWSSFHVVSEHSLTLSVGKWPSGRSHTLTLIKDTEDTLAILLAKESEARKVIFDMERQACRWTGAYIVPRKSVEVLGDRLAFADRDGVDHSYDLIEREEDLKIFLAAPGHAFERYEVSLAELSRPGAGYHHAGEMNGVNWYMSVQVEHAGLAVSDHTTTVLCGVAAEPESGDAEIWTVYHGLSAL</sequence>
<feature type="signal peptide" evidence="1">
    <location>
        <begin position="1"/>
        <end position="35"/>
    </location>
</feature>
<name>A0A1Q9EGV7_SYMMI</name>
<protein>
    <recommendedName>
        <fullName evidence="4">Fe2OG dioxygenase domain-containing protein</fullName>
    </recommendedName>
</protein>
<proteinExistence type="predicted"/>
<dbReference type="AlphaFoldDB" id="A0A1Q9EGV7"/>
<accession>A0A1Q9EGV7</accession>
<comment type="caution">
    <text evidence="2">The sequence shown here is derived from an EMBL/GenBank/DDBJ whole genome shotgun (WGS) entry which is preliminary data.</text>
</comment>
<evidence type="ECO:0008006" key="4">
    <source>
        <dbReference type="Google" id="ProtNLM"/>
    </source>
</evidence>
<dbReference type="OrthoDB" id="69177at2759"/>
<evidence type="ECO:0000256" key="1">
    <source>
        <dbReference type="SAM" id="SignalP"/>
    </source>
</evidence>
<reference evidence="2 3" key="1">
    <citation type="submission" date="2016-02" db="EMBL/GenBank/DDBJ databases">
        <title>Genome analysis of coral dinoflagellate symbionts highlights evolutionary adaptations to a symbiotic lifestyle.</title>
        <authorList>
            <person name="Aranda M."/>
            <person name="Li Y."/>
            <person name="Liew Y.J."/>
            <person name="Baumgarten S."/>
            <person name="Simakov O."/>
            <person name="Wilson M."/>
            <person name="Piel J."/>
            <person name="Ashoor H."/>
            <person name="Bougouffa S."/>
            <person name="Bajic V.B."/>
            <person name="Ryu T."/>
            <person name="Ravasi T."/>
            <person name="Bayer T."/>
            <person name="Micklem G."/>
            <person name="Kim H."/>
            <person name="Bhak J."/>
            <person name="Lajeunesse T.C."/>
            <person name="Voolstra C.R."/>
        </authorList>
    </citation>
    <scope>NUCLEOTIDE SEQUENCE [LARGE SCALE GENOMIC DNA]</scope>
    <source>
        <strain evidence="2 3">CCMP2467</strain>
    </source>
</reference>
<dbReference type="EMBL" id="LSRX01000155">
    <property type="protein sequence ID" value="OLQ06684.1"/>
    <property type="molecule type" value="Genomic_DNA"/>
</dbReference>
<keyword evidence="1" id="KW-0732">Signal</keyword>
<feature type="chain" id="PRO_5010195902" description="Fe2OG dioxygenase domain-containing protein" evidence="1">
    <location>
        <begin position="36"/>
        <end position="1104"/>
    </location>
</feature>
<evidence type="ECO:0000313" key="2">
    <source>
        <dbReference type="EMBL" id="OLQ06684.1"/>
    </source>
</evidence>
<gene>
    <name evidence="2" type="ORF">AK812_SmicGene10016</name>
</gene>
<dbReference type="Gene3D" id="2.60.120.620">
    <property type="entry name" value="q2cbj1_9rhob like domain"/>
    <property type="match status" value="1"/>
</dbReference>